<proteinExistence type="predicted"/>
<feature type="region of interest" description="Disordered" evidence="2">
    <location>
        <begin position="24"/>
        <end position="70"/>
    </location>
</feature>
<evidence type="ECO:0000259" key="5">
    <source>
        <dbReference type="Pfam" id="PF14257"/>
    </source>
</evidence>
<dbReference type="InterPro" id="IPR025645">
    <property type="entry name" value="DUF4349"/>
</dbReference>
<gene>
    <name evidence="6" type="ORF">JGZ69_00955</name>
</gene>
<evidence type="ECO:0000313" key="6">
    <source>
        <dbReference type="EMBL" id="QQX25615.1"/>
    </source>
</evidence>
<feature type="signal peptide" evidence="4">
    <location>
        <begin position="1"/>
        <end position="22"/>
    </location>
</feature>
<evidence type="ECO:0000256" key="2">
    <source>
        <dbReference type="SAM" id="MobiDB-lite"/>
    </source>
</evidence>
<evidence type="ECO:0000256" key="4">
    <source>
        <dbReference type="SAM" id="SignalP"/>
    </source>
</evidence>
<feature type="domain" description="DUF4349" evidence="5">
    <location>
        <begin position="72"/>
        <end position="286"/>
    </location>
</feature>
<organism evidence="6 7">
    <name type="scientific">Heyndrickxia sporothermodurans</name>
    <dbReference type="NCBI Taxonomy" id="46224"/>
    <lineage>
        <taxon>Bacteria</taxon>
        <taxon>Bacillati</taxon>
        <taxon>Bacillota</taxon>
        <taxon>Bacilli</taxon>
        <taxon>Bacillales</taxon>
        <taxon>Bacillaceae</taxon>
        <taxon>Heyndrickxia</taxon>
    </lineage>
</organism>
<keyword evidence="3" id="KW-1133">Transmembrane helix</keyword>
<feature type="compositionally biased region" description="Basic and acidic residues" evidence="2">
    <location>
        <begin position="51"/>
        <end position="66"/>
    </location>
</feature>
<evidence type="ECO:0000256" key="3">
    <source>
        <dbReference type="SAM" id="Phobius"/>
    </source>
</evidence>
<dbReference type="KEGG" id="hspo:JGZ69_00955"/>
<evidence type="ECO:0000313" key="7">
    <source>
        <dbReference type="Proteomes" id="UP000595512"/>
    </source>
</evidence>
<dbReference type="EMBL" id="CP066701">
    <property type="protein sequence ID" value="QQX25615.1"/>
    <property type="molecule type" value="Genomic_DNA"/>
</dbReference>
<dbReference type="RefSeq" id="WP_084347716.1">
    <property type="nucleotide sequence ID" value="NZ_CP066701.1"/>
</dbReference>
<keyword evidence="4" id="KW-0732">Signal</keyword>
<evidence type="ECO:0000256" key="1">
    <source>
        <dbReference type="SAM" id="Coils"/>
    </source>
</evidence>
<dbReference type="Pfam" id="PF14257">
    <property type="entry name" value="DUF4349"/>
    <property type="match status" value="1"/>
</dbReference>
<keyword evidence="1" id="KW-0175">Coiled coil</keyword>
<reference evidence="6 7" key="1">
    <citation type="submission" date="2020-12" db="EMBL/GenBank/DDBJ databases">
        <title>Taxonomic evaluation of the Bacillus sporothermodurans group of bacteria based on whole genome sequences.</title>
        <authorList>
            <person name="Fiedler G."/>
            <person name="Herbstmann A.-D."/>
            <person name="Doll E."/>
            <person name="Wenning M."/>
            <person name="Brinks E."/>
            <person name="Kabisch J."/>
            <person name="Breitenwieser F."/>
            <person name="Lappann M."/>
            <person name="Boehnlein C."/>
            <person name="Franz C."/>
        </authorList>
    </citation>
    <scope>NUCLEOTIDE SEQUENCE [LARGE SCALE GENOMIC DNA]</scope>
    <source>
        <strain evidence="6 7">DSM 10599</strain>
    </source>
</reference>
<feature type="transmembrane region" description="Helical" evidence="3">
    <location>
        <begin position="257"/>
        <end position="290"/>
    </location>
</feature>
<feature type="chain" id="PRO_5044294279" evidence="4">
    <location>
        <begin position="23"/>
        <end position="303"/>
    </location>
</feature>
<keyword evidence="3" id="KW-0472">Membrane</keyword>
<feature type="coiled-coil region" evidence="1">
    <location>
        <begin position="189"/>
        <end position="216"/>
    </location>
</feature>
<dbReference type="GeneID" id="62499190"/>
<keyword evidence="3" id="KW-0812">Transmembrane</keyword>
<protein>
    <submittedName>
        <fullName evidence="6">DUF4349 domain-containing protein</fullName>
    </submittedName>
</protein>
<sequence>MSRLVKLIIVLCMTITFLIACSSGDSSSKSAENGKITQESKTDYANETSTEENHVEANQDKKEEQSKQSQSRMVIYNASLDMEVKKIAQVQDQINKMVVEMGGYTIQQNMNQNSEERQESSLTVRIPQDHFQAFLDKVKKLGVRTENQHISGQDVTEEYVDLKSRLKSKQVVEKRLTQFMNEAKDTKTLLEISNELAKVQEEIETIQGQMKYIENQTSLSTVTITLFENKVVVPGLEKDQLNTWEKTKKQFMNSINFIVSFISGLFVFIVGYLPVIVILGLIGVVITLIWRKAKKKSGNTVDK</sequence>
<dbReference type="AlphaFoldDB" id="A0AB37HIN0"/>
<dbReference type="Proteomes" id="UP000595512">
    <property type="component" value="Chromosome"/>
</dbReference>
<dbReference type="PROSITE" id="PS51257">
    <property type="entry name" value="PROKAR_LIPOPROTEIN"/>
    <property type="match status" value="1"/>
</dbReference>
<accession>A0AB37HIN0</accession>
<name>A0AB37HIN0_9BACI</name>